<evidence type="ECO:0000313" key="3">
    <source>
        <dbReference type="Proteomes" id="UP001152484"/>
    </source>
</evidence>
<feature type="region of interest" description="Disordered" evidence="1">
    <location>
        <begin position="21"/>
        <end position="53"/>
    </location>
</feature>
<keyword evidence="3" id="KW-1185">Reference proteome</keyword>
<evidence type="ECO:0000256" key="1">
    <source>
        <dbReference type="SAM" id="MobiDB-lite"/>
    </source>
</evidence>
<evidence type="ECO:0000313" key="2">
    <source>
        <dbReference type="EMBL" id="CAH9101040.1"/>
    </source>
</evidence>
<dbReference type="Proteomes" id="UP001152484">
    <property type="component" value="Unassembled WGS sequence"/>
</dbReference>
<feature type="region of interest" description="Disordered" evidence="1">
    <location>
        <begin position="162"/>
        <end position="185"/>
    </location>
</feature>
<name>A0A9P0ZFJ6_CUSEU</name>
<protein>
    <submittedName>
        <fullName evidence="2">Uncharacterized protein</fullName>
    </submittedName>
</protein>
<sequence length="185" mass="21468">MLCRHWATDASFLLRSETAKANRNSEKAKEVQWHGGRKPQIQHKKDLEGSGPVKKRVTPLKLMAHCWTKKGAIPPPRLSEIEKKYEEERGKRVDELTDSDDEFDENQEYEAILAAIRVYKGRVPLMGSEGVRILEKAKGASSSSHSAYDDRVTRLEKLLEEREAEARRRDEEARIRDEEQRRTRE</sequence>
<dbReference type="EMBL" id="CAMAPE010000038">
    <property type="protein sequence ID" value="CAH9101040.1"/>
    <property type="molecule type" value="Genomic_DNA"/>
</dbReference>
<feature type="compositionally biased region" description="Basic and acidic residues" evidence="1">
    <location>
        <begin position="21"/>
        <end position="32"/>
    </location>
</feature>
<comment type="caution">
    <text evidence="2">The sequence shown here is derived from an EMBL/GenBank/DDBJ whole genome shotgun (WGS) entry which is preliminary data.</text>
</comment>
<proteinExistence type="predicted"/>
<accession>A0A9P0ZFJ6</accession>
<organism evidence="2 3">
    <name type="scientific">Cuscuta europaea</name>
    <name type="common">European dodder</name>
    <dbReference type="NCBI Taxonomy" id="41803"/>
    <lineage>
        <taxon>Eukaryota</taxon>
        <taxon>Viridiplantae</taxon>
        <taxon>Streptophyta</taxon>
        <taxon>Embryophyta</taxon>
        <taxon>Tracheophyta</taxon>
        <taxon>Spermatophyta</taxon>
        <taxon>Magnoliopsida</taxon>
        <taxon>eudicotyledons</taxon>
        <taxon>Gunneridae</taxon>
        <taxon>Pentapetalae</taxon>
        <taxon>asterids</taxon>
        <taxon>lamiids</taxon>
        <taxon>Solanales</taxon>
        <taxon>Convolvulaceae</taxon>
        <taxon>Cuscuteae</taxon>
        <taxon>Cuscuta</taxon>
        <taxon>Cuscuta subgen. Cuscuta</taxon>
    </lineage>
</organism>
<gene>
    <name evidence="2" type="ORF">CEURO_LOCUS15212</name>
</gene>
<reference evidence="2" key="1">
    <citation type="submission" date="2022-07" db="EMBL/GenBank/DDBJ databases">
        <authorList>
            <person name="Macas J."/>
            <person name="Novak P."/>
            <person name="Neumann P."/>
        </authorList>
    </citation>
    <scope>NUCLEOTIDE SEQUENCE</scope>
</reference>
<dbReference type="AlphaFoldDB" id="A0A9P0ZFJ6"/>